<evidence type="ECO:0000313" key="4">
    <source>
        <dbReference type="EMBL" id="RAV20230.1"/>
    </source>
</evidence>
<feature type="compositionally biased region" description="Pro residues" evidence="1">
    <location>
        <begin position="279"/>
        <end position="299"/>
    </location>
</feature>
<feature type="transmembrane region" description="Helical" evidence="2">
    <location>
        <begin position="189"/>
        <end position="205"/>
    </location>
</feature>
<feature type="transmembrane region" description="Helical" evidence="2">
    <location>
        <begin position="310"/>
        <end position="331"/>
    </location>
</feature>
<dbReference type="OrthoDB" id="2663086at2"/>
<keyword evidence="2" id="KW-0812">Transmembrane</keyword>
<reference evidence="4 5" key="1">
    <citation type="journal article" date="2009" name="Int. J. Syst. Evol. Microbiol.">
        <title>Paenibacillus contaminans sp. nov., isolated from a contaminated laboratory plate.</title>
        <authorList>
            <person name="Chou J.H."/>
            <person name="Lee J.H."/>
            <person name="Lin M.C."/>
            <person name="Chang P.S."/>
            <person name="Arun A.B."/>
            <person name="Young C.C."/>
            <person name="Chen W.M."/>
        </authorList>
    </citation>
    <scope>NUCLEOTIDE SEQUENCE [LARGE SCALE GENOMIC DNA]</scope>
    <source>
        <strain evidence="4 5">CKOBP-6</strain>
    </source>
</reference>
<feature type="region of interest" description="Disordered" evidence="1">
    <location>
        <begin position="425"/>
        <end position="458"/>
    </location>
</feature>
<dbReference type="AlphaFoldDB" id="A0A329MKR5"/>
<feature type="transmembrane region" description="Helical" evidence="2">
    <location>
        <begin position="233"/>
        <end position="251"/>
    </location>
</feature>
<feature type="domain" description="Protein-glutamine gamma-glutamyltransferase-like C-terminal" evidence="3">
    <location>
        <begin position="420"/>
        <end position="479"/>
    </location>
</feature>
<comment type="caution">
    <text evidence="4">The sequence shown here is derived from an EMBL/GenBank/DDBJ whole genome shotgun (WGS) entry which is preliminary data.</text>
</comment>
<dbReference type="RefSeq" id="WP_113032127.1">
    <property type="nucleotide sequence ID" value="NZ_QMFB01000009.1"/>
</dbReference>
<feature type="transmembrane region" description="Helical" evidence="2">
    <location>
        <begin position="92"/>
        <end position="117"/>
    </location>
</feature>
<organism evidence="4 5">
    <name type="scientific">Paenibacillus contaminans</name>
    <dbReference type="NCBI Taxonomy" id="450362"/>
    <lineage>
        <taxon>Bacteria</taxon>
        <taxon>Bacillati</taxon>
        <taxon>Bacillota</taxon>
        <taxon>Bacilli</taxon>
        <taxon>Bacillales</taxon>
        <taxon>Paenibacillaceae</taxon>
        <taxon>Paenibacillus</taxon>
    </lineage>
</organism>
<proteinExistence type="predicted"/>
<feature type="transmembrane region" description="Helical" evidence="2">
    <location>
        <begin position="129"/>
        <end position="145"/>
    </location>
</feature>
<keyword evidence="5" id="KW-1185">Reference proteome</keyword>
<dbReference type="EMBL" id="QMFB01000009">
    <property type="protein sequence ID" value="RAV20230.1"/>
    <property type="molecule type" value="Genomic_DNA"/>
</dbReference>
<gene>
    <name evidence="4" type="ORF">DQG23_17360</name>
</gene>
<feature type="transmembrane region" description="Helical" evidence="2">
    <location>
        <begin position="63"/>
        <end position="80"/>
    </location>
</feature>
<evidence type="ECO:0000256" key="2">
    <source>
        <dbReference type="SAM" id="Phobius"/>
    </source>
</evidence>
<evidence type="ECO:0000256" key="1">
    <source>
        <dbReference type="SAM" id="MobiDB-lite"/>
    </source>
</evidence>
<dbReference type="Proteomes" id="UP000250369">
    <property type="component" value="Unassembled WGS sequence"/>
</dbReference>
<accession>A0A329MKR5</accession>
<keyword evidence="2" id="KW-1133">Transmembrane helix</keyword>
<name>A0A329MKR5_9BACL</name>
<dbReference type="InterPro" id="IPR025403">
    <property type="entry name" value="TgpA-like_C"/>
</dbReference>
<feature type="transmembrane region" description="Helical" evidence="2">
    <location>
        <begin position="157"/>
        <end position="177"/>
    </location>
</feature>
<feature type="transmembrane region" description="Helical" evidence="2">
    <location>
        <begin position="33"/>
        <end position="57"/>
    </location>
</feature>
<evidence type="ECO:0000313" key="5">
    <source>
        <dbReference type="Proteomes" id="UP000250369"/>
    </source>
</evidence>
<keyword evidence="2" id="KW-0472">Membrane</keyword>
<sequence>MREPDADRSALSENEAGIAAAAVTRKGTFSRELLLAVGYGAVELLVFFPLALAAFIYLSPADLPLGIWLVLLLACYPLGRSVGSLMKRLPKLLGFAGTALAGAALTYAAVTLPAGAFGGIGPLNVLPDLARAAAVWVIACFLLGRGAKLVRRSWADVFPSVLYAVGLIAYFLASVVARFAEAWKPYSSTLWWVGLCAVLVCLFLTNRRHLQASAYTGENGNELAASVRSQNTIWTVVIFGVVLIAAAFTQIKDALVSAFKSTVRFIFWLFSLLGSESEQPPPEPEQSPPPQQQLPPPGEPSRFAEVLEKIFFIFAYTLITAAVIYGLYRLVKFAVPQIRRLIRKLMEQWGLGRSADEARSGYVDEKQSLLDWADVPAAWGKSVRDRLSALLAREPKWDDLRTNRERVRYLYRLTVMNAMKRGYDWQSSSTPAETMRELERRAAAARSGPPEAQALSAAYEEARYGERDISDERAAKLRKDALK</sequence>
<evidence type="ECO:0000259" key="3">
    <source>
        <dbReference type="Pfam" id="PF13559"/>
    </source>
</evidence>
<dbReference type="Pfam" id="PF13559">
    <property type="entry name" value="DUF4129"/>
    <property type="match status" value="1"/>
</dbReference>
<protein>
    <recommendedName>
        <fullName evidence="3">Protein-glutamine gamma-glutamyltransferase-like C-terminal domain-containing protein</fullName>
    </recommendedName>
</protein>
<feature type="region of interest" description="Disordered" evidence="1">
    <location>
        <begin position="277"/>
        <end position="299"/>
    </location>
</feature>